<dbReference type="Proteomes" id="UP000223606">
    <property type="component" value="Chromosome 1"/>
</dbReference>
<feature type="transmembrane region" description="Helical" evidence="1">
    <location>
        <begin position="21"/>
        <end position="43"/>
    </location>
</feature>
<evidence type="ECO:0000256" key="1">
    <source>
        <dbReference type="SAM" id="Phobius"/>
    </source>
</evidence>
<dbReference type="PANTHER" id="PTHR30438">
    <property type="entry name" value="36 KDA ANTIGEN-RELATED"/>
    <property type="match status" value="1"/>
</dbReference>
<keyword evidence="1" id="KW-0472">Membrane</keyword>
<dbReference type="KEGG" id="hdi:HDIA_3740"/>
<feature type="domain" description="Multidrug resistance protein MdtA-like barrel-sandwich hybrid" evidence="2">
    <location>
        <begin position="59"/>
        <end position="245"/>
    </location>
</feature>
<keyword evidence="4" id="KW-1185">Reference proteome</keyword>
<dbReference type="SUPFAM" id="SSF111369">
    <property type="entry name" value="HlyD-like secretion proteins"/>
    <property type="match status" value="2"/>
</dbReference>
<dbReference type="InterPro" id="IPR058625">
    <property type="entry name" value="MdtA-like_BSH"/>
</dbReference>
<sequence length="345" mass="36627">MDLGNQPSRSVPHLSDSMRTATLLRACIGLAVLATLAAVLYLVTLPPPLIVQGQVSADEVDISPRVSGRVARLNADVGDSVKQGDVLVELTNPELSAALAASKAALAVAQANQSNIETVRPETVTAQKAQVAADQADVDLSQSSYSRQQKLLSTGNTPQADLDQATRNLQAALKKKEADEAELALTIEGASAEQRALAEAQVKQAAAAVAQQAVDVDELRIVAPISGEVTTRIAELGENFSPGAPLYALIDLQNSWMTFNLREDLLAGLKVGDTFRVDIPALGAEDVAVKVTVINVEGQYATWRATRATGDFDLRTFEVRARPVEPLTGLRPGMSVIAHWHARTS</sequence>
<evidence type="ECO:0000313" key="4">
    <source>
        <dbReference type="Proteomes" id="UP000223606"/>
    </source>
</evidence>
<organism evidence="3 4">
    <name type="scientific">Hartmannibacter diazotrophicus</name>
    <dbReference type="NCBI Taxonomy" id="1482074"/>
    <lineage>
        <taxon>Bacteria</taxon>
        <taxon>Pseudomonadati</taxon>
        <taxon>Pseudomonadota</taxon>
        <taxon>Alphaproteobacteria</taxon>
        <taxon>Hyphomicrobiales</taxon>
        <taxon>Pleomorphomonadaceae</taxon>
        <taxon>Hartmannibacter</taxon>
    </lineage>
</organism>
<evidence type="ECO:0000313" key="3">
    <source>
        <dbReference type="EMBL" id="SON57281.1"/>
    </source>
</evidence>
<evidence type="ECO:0000259" key="2">
    <source>
        <dbReference type="Pfam" id="PF25917"/>
    </source>
</evidence>
<dbReference type="AlphaFoldDB" id="A0A2C9DC32"/>
<reference evidence="4" key="1">
    <citation type="submission" date="2017-09" db="EMBL/GenBank/DDBJ databases">
        <title>Genome sequence of Nannocystis excedens DSM 71.</title>
        <authorList>
            <person name="Blom J."/>
        </authorList>
    </citation>
    <scope>NUCLEOTIDE SEQUENCE [LARGE SCALE GENOMIC DNA]</scope>
    <source>
        <strain evidence="4">type strain: E19</strain>
    </source>
</reference>
<keyword evidence="1" id="KW-0812">Transmembrane</keyword>
<gene>
    <name evidence="3" type="primary">mdtN_2</name>
    <name evidence="3" type="ORF">HDIA_3740</name>
</gene>
<dbReference type="Gene3D" id="2.40.30.170">
    <property type="match status" value="1"/>
</dbReference>
<dbReference type="PANTHER" id="PTHR30438:SF1">
    <property type="entry name" value="36 KDA ANTIGEN"/>
    <property type="match status" value="1"/>
</dbReference>
<proteinExistence type="predicted"/>
<keyword evidence="1" id="KW-1133">Transmembrane helix</keyword>
<accession>A0A2C9DC32</accession>
<dbReference type="Gene3D" id="2.40.50.100">
    <property type="match status" value="2"/>
</dbReference>
<dbReference type="Gene3D" id="1.10.287.470">
    <property type="entry name" value="Helix hairpin bin"/>
    <property type="match status" value="2"/>
</dbReference>
<protein>
    <submittedName>
        <fullName evidence="3">Multidrug resistance protein MdtN</fullName>
    </submittedName>
</protein>
<dbReference type="EMBL" id="LT960614">
    <property type="protein sequence ID" value="SON57281.1"/>
    <property type="molecule type" value="Genomic_DNA"/>
</dbReference>
<dbReference type="Pfam" id="PF25917">
    <property type="entry name" value="BSH_RND"/>
    <property type="match status" value="1"/>
</dbReference>
<name>A0A2C9DC32_9HYPH</name>